<feature type="region of interest" description="Disordered" evidence="1">
    <location>
        <begin position="245"/>
        <end position="281"/>
    </location>
</feature>
<dbReference type="STRING" id="886293.Sinac_3446"/>
<dbReference type="KEGG" id="saci:Sinac_3446"/>
<dbReference type="RefSeq" id="WP_015246852.1">
    <property type="nucleotide sequence ID" value="NC_019892.1"/>
</dbReference>
<proteinExistence type="predicted"/>
<dbReference type="Proteomes" id="UP000010798">
    <property type="component" value="Chromosome"/>
</dbReference>
<evidence type="ECO:0008006" key="4">
    <source>
        <dbReference type="Google" id="ProtNLM"/>
    </source>
</evidence>
<dbReference type="eggNOG" id="COG1396">
    <property type="taxonomic scope" value="Bacteria"/>
</dbReference>
<evidence type="ECO:0000313" key="3">
    <source>
        <dbReference type="Proteomes" id="UP000010798"/>
    </source>
</evidence>
<reference evidence="2 3" key="1">
    <citation type="submission" date="2012-02" db="EMBL/GenBank/DDBJ databases">
        <title>Complete sequence of chromosome of Singulisphaera acidiphila DSM 18658.</title>
        <authorList>
            <consortium name="US DOE Joint Genome Institute (JGI-PGF)"/>
            <person name="Lucas S."/>
            <person name="Copeland A."/>
            <person name="Lapidus A."/>
            <person name="Glavina del Rio T."/>
            <person name="Dalin E."/>
            <person name="Tice H."/>
            <person name="Bruce D."/>
            <person name="Goodwin L."/>
            <person name="Pitluck S."/>
            <person name="Peters L."/>
            <person name="Ovchinnikova G."/>
            <person name="Chertkov O."/>
            <person name="Kyrpides N."/>
            <person name="Mavromatis K."/>
            <person name="Ivanova N."/>
            <person name="Brettin T."/>
            <person name="Detter J.C."/>
            <person name="Han C."/>
            <person name="Larimer F."/>
            <person name="Land M."/>
            <person name="Hauser L."/>
            <person name="Markowitz V."/>
            <person name="Cheng J.-F."/>
            <person name="Hugenholtz P."/>
            <person name="Woyke T."/>
            <person name="Wu D."/>
            <person name="Tindall B."/>
            <person name="Pomrenke H."/>
            <person name="Brambilla E."/>
            <person name="Klenk H.-P."/>
            <person name="Eisen J.A."/>
        </authorList>
    </citation>
    <scope>NUCLEOTIDE SEQUENCE [LARGE SCALE GENOMIC DNA]</scope>
    <source>
        <strain evidence="3">ATCC BAA-1392 / DSM 18658 / VKM B-2454 / MOB10</strain>
    </source>
</reference>
<evidence type="ECO:0000313" key="2">
    <source>
        <dbReference type="EMBL" id="AGA27707.1"/>
    </source>
</evidence>
<sequence length="281" mass="31288">MFPTADQIEHEAYLRWERRGGSHGNDRGDWCAAEQDLLLTLNYEVAAFYPLQAPESQYVGSKVRRVCRFCEQAAPITTFSATPLALPSFLENRSLFTYEECDDCHAHFASSVEADLKTFLAQLRIGPGLNSLSRTSIAALKGLAKMALSIMPATELHSFEDTREWVVNPDHDFDLRLFGELGCGLHVLPSIQPEPWTALVRRVDDEAPMPYMLFFVGTTHVVIQAPVPLSARDEDLDGTRTIIPRTDSSYAMGSESGRQAPSPFRANPHRIGTRHNANSPV</sequence>
<feature type="compositionally biased region" description="Polar residues" evidence="1">
    <location>
        <begin position="246"/>
        <end position="259"/>
    </location>
</feature>
<dbReference type="HOGENOM" id="CLU_990071_0_0_0"/>
<dbReference type="Pfam" id="PF11154">
    <property type="entry name" value="DUF2934"/>
    <property type="match status" value="1"/>
</dbReference>
<evidence type="ECO:0000256" key="1">
    <source>
        <dbReference type="SAM" id="MobiDB-lite"/>
    </source>
</evidence>
<organism evidence="2 3">
    <name type="scientific">Singulisphaera acidiphila (strain ATCC BAA-1392 / DSM 18658 / VKM B-2454 / MOB10)</name>
    <dbReference type="NCBI Taxonomy" id="886293"/>
    <lineage>
        <taxon>Bacteria</taxon>
        <taxon>Pseudomonadati</taxon>
        <taxon>Planctomycetota</taxon>
        <taxon>Planctomycetia</taxon>
        <taxon>Isosphaerales</taxon>
        <taxon>Isosphaeraceae</taxon>
        <taxon>Singulisphaera</taxon>
    </lineage>
</organism>
<gene>
    <name evidence="2" type="ordered locus">Sinac_3446</name>
</gene>
<keyword evidence="3" id="KW-1185">Reference proteome</keyword>
<protein>
    <recommendedName>
        <fullName evidence="4">HNH endonuclease 5 domain-containing protein</fullName>
    </recommendedName>
</protein>
<accession>L0DEL9</accession>
<dbReference type="InterPro" id="IPR021327">
    <property type="entry name" value="DUF2934"/>
</dbReference>
<dbReference type="OrthoDB" id="255953at2"/>
<dbReference type="EMBL" id="CP003364">
    <property type="protein sequence ID" value="AGA27707.1"/>
    <property type="molecule type" value="Genomic_DNA"/>
</dbReference>
<dbReference type="AlphaFoldDB" id="L0DEL9"/>
<name>L0DEL9_SINAD</name>